<protein>
    <submittedName>
        <fullName evidence="2">Uncharacterized protein</fullName>
    </submittedName>
</protein>
<sequence>MAIRITHGKASTIAQFGIEAGKGEQRVRQAAEAETNARQQAAINAQAEASALRASTDIAQSVLNANSRREAMEFESFMRGESAKRAIAWEQEKTELRNLHDFDMLEQRRETENQLAIDSDSRQKQKTDSKIQALRDAHEQGQISEKEMNDEILRIELGIPGSQSPLFKKKDDASILADLLRERDAGGDVAPEQTNSAALFELANSTATSNEVRQDIKAILSTGDPIKIKHALDILTARQTTTGRAEALGKATAGVPRRPGDDPVFGRFAVGL</sequence>
<feature type="compositionally biased region" description="Basic and acidic residues" evidence="1">
    <location>
        <begin position="119"/>
        <end position="140"/>
    </location>
</feature>
<comment type="caution">
    <text evidence="2">The sequence shown here is derived from an EMBL/GenBank/DDBJ whole genome shotgun (WGS) entry which is preliminary data.</text>
</comment>
<feature type="region of interest" description="Disordered" evidence="1">
    <location>
        <begin position="110"/>
        <end position="140"/>
    </location>
</feature>
<organism evidence="2">
    <name type="scientific">marine sediment metagenome</name>
    <dbReference type="NCBI Taxonomy" id="412755"/>
    <lineage>
        <taxon>unclassified sequences</taxon>
        <taxon>metagenomes</taxon>
        <taxon>ecological metagenomes</taxon>
    </lineage>
</organism>
<reference evidence="2" key="1">
    <citation type="journal article" date="2015" name="Nature">
        <title>Complex archaea that bridge the gap between prokaryotes and eukaryotes.</title>
        <authorList>
            <person name="Spang A."/>
            <person name="Saw J.H."/>
            <person name="Jorgensen S.L."/>
            <person name="Zaremba-Niedzwiedzka K."/>
            <person name="Martijn J."/>
            <person name="Lind A.E."/>
            <person name="van Eijk R."/>
            <person name="Schleper C."/>
            <person name="Guy L."/>
            <person name="Ettema T.J."/>
        </authorList>
    </citation>
    <scope>NUCLEOTIDE SEQUENCE</scope>
</reference>
<dbReference type="AlphaFoldDB" id="A0A0F9HTS5"/>
<dbReference type="EMBL" id="LAZR01023425">
    <property type="protein sequence ID" value="KKL78537.1"/>
    <property type="molecule type" value="Genomic_DNA"/>
</dbReference>
<proteinExistence type="predicted"/>
<evidence type="ECO:0000313" key="2">
    <source>
        <dbReference type="EMBL" id="KKL78537.1"/>
    </source>
</evidence>
<evidence type="ECO:0000256" key="1">
    <source>
        <dbReference type="SAM" id="MobiDB-lite"/>
    </source>
</evidence>
<name>A0A0F9HTS5_9ZZZZ</name>
<accession>A0A0F9HTS5</accession>
<gene>
    <name evidence="2" type="ORF">LCGC14_2023850</name>
</gene>